<dbReference type="EMBL" id="ML977327">
    <property type="protein sequence ID" value="KAF2113717.1"/>
    <property type="molecule type" value="Genomic_DNA"/>
</dbReference>
<name>A0A6A5Z498_9PLEO</name>
<sequence length="282" mass="31417">MTTIDDDFVGIYRTYPEAQHTALSYSFLEADYDQATTEHGTDSYSLPKLPVASSPSQRAMELRCYDWSHMPGFEFYQAPLPSMSQIDERLPDSDTSSWSSSAPNVREQQCRYERVERVDTVIQASTPLEVDTIETQSEPYLKDMNDWLLEGRRSQQPVADYYDPTLVYTDSIAQNTSSSLLQSIPCTYVKQDAAPKETSEIARHSLADRTGLRYPAQLNDNGIQISLRSIRRYYNAGTTVVTGANSQEKTASIDTGENSGIQDIAAIDAINGDGGAWAGYIN</sequence>
<dbReference type="Proteomes" id="UP000799770">
    <property type="component" value="Unassembled WGS sequence"/>
</dbReference>
<gene>
    <name evidence="2" type="ORF">BDV96DRAFT_661970</name>
</gene>
<evidence type="ECO:0000256" key="1">
    <source>
        <dbReference type="SAM" id="MobiDB-lite"/>
    </source>
</evidence>
<reference evidence="2" key="1">
    <citation type="journal article" date="2020" name="Stud. Mycol.">
        <title>101 Dothideomycetes genomes: a test case for predicting lifestyles and emergence of pathogens.</title>
        <authorList>
            <person name="Haridas S."/>
            <person name="Albert R."/>
            <person name="Binder M."/>
            <person name="Bloem J."/>
            <person name="Labutti K."/>
            <person name="Salamov A."/>
            <person name="Andreopoulos B."/>
            <person name="Baker S."/>
            <person name="Barry K."/>
            <person name="Bills G."/>
            <person name="Bluhm B."/>
            <person name="Cannon C."/>
            <person name="Castanera R."/>
            <person name="Culley D."/>
            <person name="Daum C."/>
            <person name="Ezra D."/>
            <person name="Gonzalez J."/>
            <person name="Henrissat B."/>
            <person name="Kuo A."/>
            <person name="Liang C."/>
            <person name="Lipzen A."/>
            <person name="Lutzoni F."/>
            <person name="Magnuson J."/>
            <person name="Mondo S."/>
            <person name="Nolan M."/>
            <person name="Ohm R."/>
            <person name="Pangilinan J."/>
            <person name="Park H.-J."/>
            <person name="Ramirez L."/>
            <person name="Alfaro M."/>
            <person name="Sun H."/>
            <person name="Tritt A."/>
            <person name="Yoshinaga Y."/>
            <person name="Zwiers L.-H."/>
            <person name="Turgeon B."/>
            <person name="Goodwin S."/>
            <person name="Spatafora J."/>
            <person name="Crous P."/>
            <person name="Grigoriev I."/>
        </authorList>
    </citation>
    <scope>NUCLEOTIDE SEQUENCE</scope>
    <source>
        <strain evidence="2">CBS 627.86</strain>
    </source>
</reference>
<proteinExistence type="predicted"/>
<evidence type="ECO:0000313" key="2">
    <source>
        <dbReference type="EMBL" id="KAF2113717.1"/>
    </source>
</evidence>
<dbReference type="AlphaFoldDB" id="A0A6A5Z498"/>
<protein>
    <submittedName>
        <fullName evidence="2">Uncharacterized protein</fullName>
    </submittedName>
</protein>
<keyword evidence="3" id="KW-1185">Reference proteome</keyword>
<organism evidence="2 3">
    <name type="scientific">Lophiotrema nucula</name>
    <dbReference type="NCBI Taxonomy" id="690887"/>
    <lineage>
        <taxon>Eukaryota</taxon>
        <taxon>Fungi</taxon>
        <taxon>Dikarya</taxon>
        <taxon>Ascomycota</taxon>
        <taxon>Pezizomycotina</taxon>
        <taxon>Dothideomycetes</taxon>
        <taxon>Pleosporomycetidae</taxon>
        <taxon>Pleosporales</taxon>
        <taxon>Lophiotremataceae</taxon>
        <taxon>Lophiotrema</taxon>
    </lineage>
</organism>
<accession>A0A6A5Z498</accession>
<evidence type="ECO:0000313" key="3">
    <source>
        <dbReference type="Proteomes" id="UP000799770"/>
    </source>
</evidence>
<feature type="region of interest" description="Disordered" evidence="1">
    <location>
        <begin position="85"/>
        <end position="105"/>
    </location>
</feature>